<evidence type="ECO:0000256" key="1">
    <source>
        <dbReference type="SAM" id="Phobius"/>
    </source>
</evidence>
<feature type="transmembrane region" description="Helical" evidence="1">
    <location>
        <begin position="121"/>
        <end position="143"/>
    </location>
</feature>
<gene>
    <name evidence="2" type="ORF">ATL41_1450</name>
</gene>
<sequence>MDSSEVAAYRRGQAANLRLAVVGRYLFVGLCTGMGAGAVAGALLDQSDSEWFGVLMTIYAVVAGLVGLVVGGILAVVALRLPAPLTARARMWLTMVPVWAALVAVWFLAQDSAAGRGPVAVLTVATITGGASFFLTPWCIAPLRELREHGGRHPR</sequence>
<feature type="transmembrane region" description="Helical" evidence="1">
    <location>
        <begin position="91"/>
        <end position="109"/>
    </location>
</feature>
<keyword evidence="1" id="KW-1133">Transmembrane helix</keyword>
<comment type="caution">
    <text evidence="2">The sequence shown here is derived from an EMBL/GenBank/DDBJ whole genome shotgun (WGS) entry which is preliminary data.</text>
</comment>
<keyword evidence="1" id="KW-0472">Membrane</keyword>
<reference evidence="2 3" key="1">
    <citation type="submission" date="2017-10" db="EMBL/GenBank/DDBJ databases">
        <title>Sequencing the genomes of 1000 actinobacteria strains.</title>
        <authorList>
            <person name="Klenk H.-P."/>
        </authorList>
    </citation>
    <scope>NUCLEOTIDE SEQUENCE [LARGE SCALE GENOMIC DNA]</scope>
    <source>
        <strain evidence="2 3">DSM 21574</strain>
    </source>
</reference>
<feature type="transmembrane region" description="Helical" evidence="1">
    <location>
        <begin position="56"/>
        <end position="79"/>
    </location>
</feature>
<accession>A0A2A9EEK8</accession>
<keyword evidence="1" id="KW-0812">Transmembrane</keyword>
<name>A0A2A9EEK8_9MICO</name>
<dbReference type="RefSeq" id="WP_098457865.1">
    <property type="nucleotide sequence ID" value="NZ_PDJH01000001.1"/>
</dbReference>
<dbReference type="EMBL" id="PDJH01000001">
    <property type="protein sequence ID" value="PFG36715.1"/>
    <property type="molecule type" value="Genomic_DNA"/>
</dbReference>
<evidence type="ECO:0000313" key="3">
    <source>
        <dbReference type="Proteomes" id="UP000221394"/>
    </source>
</evidence>
<dbReference type="AlphaFoldDB" id="A0A2A9EEK8"/>
<keyword evidence="3" id="KW-1185">Reference proteome</keyword>
<proteinExistence type="predicted"/>
<evidence type="ECO:0000313" key="2">
    <source>
        <dbReference type="EMBL" id="PFG36715.1"/>
    </source>
</evidence>
<dbReference type="Proteomes" id="UP000221394">
    <property type="component" value="Unassembled WGS sequence"/>
</dbReference>
<protein>
    <submittedName>
        <fullName evidence="2">Uncharacterized protein</fullName>
    </submittedName>
</protein>
<feature type="transmembrane region" description="Helical" evidence="1">
    <location>
        <begin position="21"/>
        <end position="44"/>
    </location>
</feature>
<organism evidence="2 3">
    <name type="scientific">Flavimobilis soli</name>
    <dbReference type="NCBI Taxonomy" id="442709"/>
    <lineage>
        <taxon>Bacteria</taxon>
        <taxon>Bacillati</taxon>
        <taxon>Actinomycetota</taxon>
        <taxon>Actinomycetes</taxon>
        <taxon>Micrococcales</taxon>
        <taxon>Jonesiaceae</taxon>
        <taxon>Flavimobilis</taxon>
    </lineage>
</organism>